<sequence length="141" mass="15904">MSRFLIADRAVDIGALRETLLKPEAGGFCTFEGWVRQTNDGRLVSAIEYEAFASLAISEGRSILDEVRERFDITATCAMHRTGYLPVGDLAVWIGVAAPHRDAAFKACRYVIDEIKRRVPIWKREHYVDGQIEWVACHHVG</sequence>
<evidence type="ECO:0000256" key="9">
    <source>
        <dbReference type="ARBA" id="ARBA00030407"/>
    </source>
</evidence>
<organism evidence="13 14">
    <name type="scientific">Acetobacter aceti</name>
    <dbReference type="NCBI Taxonomy" id="435"/>
    <lineage>
        <taxon>Bacteria</taxon>
        <taxon>Pseudomonadati</taxon>
        <taxon>Pseudomonadota</taxon>
        <taxon>Alphaproteobacteria</taxon>
        <taxon>Acetobacterales</taxon>
        <taxon>Acetobacteraceae</taxon>
        <taxon>Acetobacter</taxon>
        <taxon>Acetobacter subgen. Acetobacter</taxon>
    </lineage>
</organism>
<dbReference type="GO" id="GO:0030366">
    <property type="term" value="F:molybdopterin synthase activity"/>
    <property type="evidence" value="ECO:0007669"/>
    <property type="project" value="UniProtKB-EC"/>
</dbReference>
<dbReference type="EMBL" id="AP023326">
    <property type="protein sequence ID" value="BCI66177.1"/>
    <property type="molecule type" value="Genomic_DNA"/>
</dbReference>
<dbReference type="Gene3D" id="3.90.1170.40">
    <property type="entry name" value="Molybdopterin biosynthesis MoaE subunit"/>
    <property type="match status" value="1"/>
</dbReference>
<dbReference type="RefSeq" id="WP_099349157.1">
    <property type="nucleotide sequence ID" value="NZ_AP023326.1"/>
</dbReference>
<comment type="pathway">
    <text evidence="1">Cofactor biosynthesis; molybdopterin biosynthesis.</text>
</comment>
<comment type="subunit">
    <text evidence="7">Heterotetramer of 2 MoaD subunits and 2 MoaE subunits. Also stable as homodimer. The enzyme changes between these two forms during catalysis.</text>
</comment>
<dbReference type="PANTHER" id="PTHR23404">
    <property type="entry name" value="MOLYBDOPTERIN SYNTHASE RELATED"/>
    <property type="match status" value="1"/>
</dbReference>
<accession>A0A6S6PBL3</accession>
<evidence type="ECO:0000313" key="13">
    <source>
        <dbReference type="EMBL" id="BCI66177.1"/>
    </source>
</evidence>
<dbReference type="InterPro" id="IPR036563">
    <property type="entry name" value="MoaE_sf"/>
</dbReference>
<dbReference type="AlphaFoldDB" id="A0A6S6PBL3"/>
<evidence type="ECO:0000256" key="2">
    <source>
        <dbReference type="ARBA" id="ARBA00005426"/>
    </source>
</evidence>
<evidence type="ECO:0000256" key="7">
    <source>
        <dbReference type="ARBA" id="ARBA00026066"/>
    </source>
</evidence>
<evidence type="ECO:0000256" key="12">
    <source>
        <dbReference type="ARBA" id="ARBA00049878"/>
    </source>
</evidence>
<evidence type="ECO:0000256" key="5">
    <source>
        <dbReference type="ARBA" id="ARBA00023150"/>
    </source>
</evidence>
<comment type="similarity">
    <text evidence="2">Belongs to the MoaE family.</text>
</comment>
<comment type="function">
    <text evidence="6">Converts molybdopterin precursor Z into molybdopterin. This requires the incorporation of two sulfur atoms into precursor Z to generate a dithiolene group. The sulfur is provided by MoaD.</text>
</comment>
<evidence type="ECO:0000256" key="6">
    <source>
        <dbReference type="ARBA" id="ARBA00025448"/>
    </source>
</evidence>
<evidence type="ECO:0000256" key="8">
    <source>
        <dbReference type="ARBA" id="ARBA00029745"/>
    </source>
</evidence>
<gene>
    <name evidence="13" type="primary">moaE_1</name>
    <name evidence="13" type="ORF">AAJCM20276_08010</name>
</gene>
<evidence type="ECO:0000256" key="3">
    <source>
        <dbReference type="ARBA" id="ARBA00011950"/>
    </source>
</evidence>
<evidence type="ECO:0000256" key="1">
    <source>
        <dbReference type="ARBA" id="ARBA00005046"/>
    </source>
</evidence>
<evidence type="ECO:0000313" key="14">
    <source>
        <dbReference type="Proteomes" id="UP000515220"/>
    </source>
</evidence>
<dbReference type="InterPro" id="IPR003448">
    <property type="entry name" value="Mopterin_biosynth_MoaE"/>
</dbReference>
<dbReference type="SUPFAM" id="SSF54690">
    <property type="entry name" value="Molybdopterin synthase subunit MoaE"/>
    <property type="match status" value="1"/>
</dbReference>
<reference evidence="13 14" key="1">
    <citation type="submission" date="2020-07" db="EMBL/GenBank/DDBJ databases">
        <title>Complete Genome Sequence of an acetic acid bacterium, Acetobacter aceti JCM20276.</title>
        <authorList>
            <person name="Hirose Y."/>
            <person name="Mihara H."/>
        </authorList>
    </citation>
    <scope>NUCLEOTIDE SEQUENCE [LARGE SCALE GENOMIC DNA]</scope>
    <source>
        <strain evidence="13 14">JCM20276</strain>
    </source>
</reference>
<dbReference type="UniPathway" id="UPA00344"/>
<comment type="catalytic activity">
    <reaction evidence="12">
        <text>2 [molybdopterin-synthase sulfur-carrier protein]-C-terminal-Gly-aminoethanethioate + cyclic pyranopterin phosphate + H2O = molybdopterin + 2 [molybdopterin-synthase sulfur-carrier protein]-C-terminal Gly-Gly + 2 H(+)</text>
        <dbReference type="Rhea" id="RHEA:26333"/>
        <dbReference type="Rhea" id="RHEA-COMP:12202"/>
        <dbReference type="Rhea" id="RHEA-COMP:19907"/>
        <dbReference type="ChEBI" id="CHEBI:15377"/>
        <dbReference type="ChEBI" id="CHEBI:15378"/>
        <dbReference type="ChEBI" id="CHEBI:58698"/>
        <dbReference type="ChEBI" id="CHEBI:59648"/>
        <dbReference type="ChEBI" id="CHEBI:90778"/>
        <dbReference type="ChEBI" id="CHEBI:232372"/>
        <dbReference type="EC" id="2.8.1.12"/>
    </reaction>
</comment>
<dbReference type="Pfam" id="PF02391">
    <property type="entry name" value="MoaE"/>
    <property type="match status" value="1"/>
</dbReference>
<dbReference type="CDD" id="cd00756">
    <property type="entry name" value="MoaE"/>
    <property type="match status" value="1"/>
</dbReference>
<name>A0A6S6PBL3_ACEAC</name>
<evidence type="ECO:0000256" key="11">
    <source>
        <dbReference type="ARBA" id="ARBA00032474"/>
    </source>
</evidence>
<evidence type="ECO:0000256" key="10">
    <source>
        <dbReference type="ARBA" id="ARBA00030781"/>
    </source>
</evidence>
<evidence type="ECO:0000256" key="4">
    <source>
        <dbReference type="ARBA" id="ARBA00013858"/>
    </source>
</evidence>
<dbReference type="Proteomes" id="UP000515220">
    <property type="component" value="Chromosome"/>
</dbReference>
<keyword evidence="5" id="KW-0501">Molybdenum cofactor biosynthesis</keyword>
<protein>
    <recommendedName>
        <fullName evidence="4">Molybdopterin synthase catalytic subunit</fullName>
        <ecNumber evidence="3">2.8.1.12</ecNumber>
    </recommendedName>
    <alternativeName>
        <fullName evidence="10">MPT synthase subunit 2</fullName>
    </alternativeName>
    <alternativeName>
        <fullName evidence="8">Molybdenum cofactor biosynthesis protein E</fullName>
    </alternativeName>
    <alternativeName>
        <fullName evidence="9">Molybdopterin-converting factor large subunit</fullName>
    </alternativeName>
    <alternativeName>
        <fullName evidence="11">Molybdopterin-converting factor subunit 2</fullName>
    </alternativeName>
</protein>
<dbReference type="EC" id="2.8.1.12" evidence="3"/>
<proteinExistence type="inferred from homology"/>
<dbReference type="GO" id="GO:0006777">
    <property type="term" value="P:Mo-molybdopterin cofactor biosynthetic process"/>
    <property type="evidence" value="ECO:0007669"/>
    <property type="project" value="UniProtKB-KW"/>
</dbReference>